<dbReference type="InterPro" id="IPR036397">
    <property type="entry name" value="RNaseH_sf"/>
</dbReference>
<dbReference type="Gene3D" id="3.30.420.10">
    <property type="entry name" value="Ribonuclease H-like superfamily/Ribonuclease H"/>
    <property type="match status" value="1"/>
</dbReference>
<evidence type="ECO:0008006" key="2">
    <source>
        <dbReference type="Google" id="ProtNLM"/>
    </source>
</evidence>
<evidence type="ECO:0000313" key="1">
    <source>
        <dbReference type="EMBL" id="ORE06206.1"/>
    </source>
</evidence>
<dbReference type="Proteomes" id="UP000242414">
    <property type="component" value="Unassembled WGS sequence"/>
</dbReference>
<reference evidence="1" key="1">
    <citation type="journal article" date="2016" name="Proc. Natl. Acad. Sci. U.S.A.">
        <title>Lipid metabolic changes in an early divergent fungus govern the establishment of a mutualistic symbiosis with endobacteria.</title>
        <authorList>
            <person name="Lastovetsky O.A."/>
            <person name="Gaspar M.L."/>
            <person name="Mondo S.J."/>
            <person name="LaButti K.M."/>
            <person name="Sandor L."/>
            <person name="Grigoriev I.V."/>
            <person name="Henry S.A."/>
            <person name="Pawlowska T.E."/>
        </authorList>
    </citation>
    <scope>NUCLEOTIDE SEQUENCE [LARGE SCALE GENOMIC DNA]</scope>
    <source>
        <strain evidence="1">ATCC 52814</strain>
    </source>
</reference>
<dbReference type="AlphaFoldDB" id="A0A1X0R2L2"/>
<dbReference type="EMBL" id="KV921928">
    <property type="protein sequence ID" value="ORE06206.1"/>
    <property type="molecule type" value="Genomic_DNA"/>
</dbReference>
<sequence>KKSASDKKERDNGGAAEVPKVNARIELIESRGYKAVYLPPYSLFLSTVEFFFWPKIKAGVNRGCLAATDSLSARITESTE</sequence>
<dbReference type="GO" id="GO:0003676">
    <property type="term" value="F:nucleic acid binding"/>
    <property type="evidence" value="ECO:0007669"/>
    <property type="project" value="InterPro"/>
</dbReference>
<feature type="non-terminal residue" evidence="1">
    <location>
        <position position="1"/>
    </location>
</feature>
<accession>A0A1X0R2L2</accession>
<gene>
    <name evidence="1" type="ORF">BCV72DRAFT_329400</name>
</gene>
<protein>
    <recommendedName>
        <fullName evidence="2">Tc1-like transposase DDE domain-containing protein</fullName>
    </recommendedName>
</protein>
<organism evidence="1">
    <name type="scientific">Rhizopus microsporus var. microsporus</name>
    <dbReference type="NCBI Taxonomy" id="86635"/>
    <lineage>
        <taxon>Eukaryota</taxon>
        <taxon>Fungi</taxon>
        <taxon>Fungi incertae sedis</taxon>
        <taxon>Mucoromycota</taxon>
        <taxon>Mucoromycotina</taxon>
        <taxon>Mucoromycetes</taxon>
        <taxon>Mucorales</taxon>
        <taxon>Mucorineae</taxon>
        <taxon>Rhizopodaceae</taxon>
        <taxon>Rhizopus</taxon>
    </lineage>
</organism>
<proteinExistence type="predicted"/>
<dbReference type="VEuPathDB" id="FungiDB:BCV72DRAFT_329400"/>
<name>A0A1X0R2L2_RHIZD</name>